<name>A0A918P2V8_9ACTN</name>
<evidence type="ECO:0000313" key="2">
    <source>
        <dbReference type="Proteomes" id="UP000619244"/>
    </source>
</evidence>
<keyword evidence="2" id="KW-1185">Reference proteome</keyword>
<reference evidence="1" key="1">
    <citation type="journal article" date="2014" name="Int. J. Syst. Evol. Microbiol.">
        <title>Complete genome sequence of Corynebacterium casei LMG S-19264T (=DSM 44701T), isolated from a smear-ripened cheese.</title>
        <authorList>
            <consortium name="US DOE Joint Genome Institute (JGI-PGF)"/>
            <person name="Walter F."/>
            <person name="Albersmeier A."/>
            <person name="Kalinowski J."/>
            <person name="Ruckert C."/>
        </authorList>
    </citation>
    <scope>NUCLEOTIDE SEQUENCE</scope>
    <source>
        <strain evidence="1">JCM 4790</strain>
    </source>
</reference>
<comment type="caution">
    <text evidence="1">The sequence shown here is derived from an EMBL/GenBank/DDBJ whole genome shotgun (WGS) entry which is preliminary data.</text>
</comment>
<organism evidence="1 2">
    <name type="scientific">Streptomyces minutiscleroticus</name>
    <dbReference type="NCBI Taxonomy" id="68238"/>
    <lineage>
        <taxon>Bacteria</taxon>
        <taxon>Bacillati</taxon>
        <taxon>Actinomycetota</taxon>
        <taxon>Actinomycetes</taxon>
        <taxon>Kitasatosporales</taxon>
        <taxon>Streptomycetaceae</taxon>
        <taxon>Streptomyces</taxon>
    </lineage>
</organism>
<reference evidence="1" key="2">
    <citation type="submission" date="2020-09" db="EMBL/GenBank/DDBJ databases">
        <authorList>
            <person name="Sun Q."/>
            <person name="Ohkuma M."/>
        </authorList>
    </citation>
    <scope>NUCLEOTIDE SEQUENCE</scope>
    <source>
        <strain evidence="1">JCM 4790</strain>
    </source>
</reference>
<accession>A0A918P2V8</accession>
<evidence type="ECO:0000313" key="1">
    <source>
        <dbReference type="EMBL" id="GGY16872.1"/>
    </source>
</evidence>
<protein>
    <submittedName>
        <fullName evidence="1">Uncharacterized protein</fullName>
    </submittedName>
</protein>
<dbReference type="RefSeq" id="WP_190195211.1">
    <property type="nucleotide sequence ID" value="NZ_BMVU01000112.1"/>
</dbReference>
<dbReference type="AlphaFoldDB" id="A0A918P2V8"/>
<sequence>MKTKLNDVVGRLLLAVAVTIERQVTSKAGKRRMLERRNRALRAAANCGIEAPVLAKRVGLTVTWTRKIVANPEKAAAEEVAAEKVVAEEAL</sequence>
<proteinExistence type="predicted"/>
<dbReference type="Proteomes" id="UP000619244">
    <property type="component" value="Unassembled WGS sequence"/>
</dbReference>
<dbReference type="EMBL" id="BMVU01000112">
    <property type="protein sequence ID" value="GGY16872.1"/>
    <property type="molecule type" value="Genomic_DNA"/>
</dbReference>
<gene>
    <name evidence="1" type="ORF">GCM10010358_80610</name>
</gene>